<feature type="domain" description="Histidine kinase" evidence="9">
    <location>
        <begin position="208"/>
        <end position="306"/>
    </location>
</feature>
<accession>A0A1M6UJ02</accession>
<dbReference type="EMBL" id="FRBD01000009">
    <property type="protein sequence ID" value="SHK69157.1"/>
    <property type="molecule type" value="Genomic_DNA"/>
</dbReference>
<evidence type="ECO:0000256" key="8">
    <source>
        <dbReference type="SAM" id="Coils"/>
    </source>
</evidence>
<evidence type="ECO:0000256" key="5">
    <source>
        <dbReference type="ARBA" id="ARBA00022777"/>
    </source>
</evidence>
<evidence type="ECO:0000256" key="2">
    <source>
        <dbReference type="ARBA" id="ARBA00012438"/>
    </source>
</evidence>
<dbReference type="GO" id="GO:0007234">
    <property type="term" value="P:osmosensory signaling via phosphorelay pathway"/>
    <property type="evidence" value="ECO:0007669"/>
    <property type="project" value="TreeGrafter"/>
</dbReference>
<keyword evidence="6" id="KW-0067">ATP-binding</keyword>
<evidence type="ECO:0000256" key="1">
    <source>
        <dbReference type="ARBA" id="ARBA00000085"/>
    </source>
</evidence>
<protein>
    <recommendedName>
        <fullName evidence="2">histidine kinase</fullName>
        <ecNumber evidence="2">2.7.13.3</ecNumber>
    </recommendedName>
</protein>
<dbReference type="GO" id="GO:0030295">
    <property type="term" value="F:protein kinase activator activity"/>
    <property type="evidence" value="ECO:0007669"/>
    <property type="project" value="TreeGrafter"/>
</dbReference>
<name>A0A1M6UJ02_XYLRU</name>
<dbReference type="SMART" id="SM00387">
    <property type="entry name" value="HATPase_c"/>
    <property type="match status" value="1"/>
</dbReference>
<dbReference type="Pfam" id="PF02518">
    <property type="entry name" value="HATPase_c"/>
    <property type="match status" value="1"/>
</dbReference>
<dbReference type="Gene3D" id="3.30.565.10">
    <property type="entry name" value="Histidine kinase-like ATPase, C-terminal domain"/>
    <property type="match status" value="1"/>
</dbReference>
<gene>
    <name evidence="10" type="ORF">SAMN05216463_10999</name>
</gene>
<evidence type="ECO:0000256" key="7">
    <source>
        <dbReference type="ARBA" id="ARBA00023012"/>
    </source>
</evidence>
<dbReference type="OrthoDB" id="1522504at2"/>
<proteinExistence type="predicted"/>
<evidence type="ECO:0000256" key="6">
    <source>
        <dbReference type="ARBA" id="ARBA00022840"/>
    </source>
</evidence>
<comment type="catalytic activity">
    <reaction evidence="1">
        <text>ATP + protein L-histidine = ADP + protein N-phospho-L-histidine.</text>
        <dbReference type="EC" id="2.7.13.3"/>
    </reaction>
</comment>
<dbReference type="GO" id="GO:0000156">
    <property type="term" value="F:phosphorelay response regulator activity"/>
    <property type="evidence" value="ECO:0007669"/>
    <property type="project" value="TreeGrafter"/>
</dbReference>
<dbReference type="PROSITE" id="PS50109">
    <property type="entry name" value="HIS_KIN"/>
    <property type="match status" value="1"/>
</dbReference>
<evidence type="ECO:0000256" key="3">
    <source>
        <dbReference type="ARBA" id="ARBA00022679"/>
    </source>
</evidence>
<dbReference type="GO" id="GO:0005524">
    <property type="term" value="F:ATP binding"/>
    <property type="evidence" value="ECO:0007669"/>
    <property type="project" value="UniProtKB-KW"/>
</dbReference>
<dbReference type="InterPro" id="IPR036890">
    <property type="entry name" value="HATPase_C_sf"/>
</dbReference>
<reference evidence="10 11" key="1">
    <citation type="submission" date="2016-11" db="EMBL/GenBank/DDBJ databases">
        <authorList>
            <person name="Jaros S."/>
            <person name="Januszkiewicz K."/>
            <person name="Wedrychowicz H."/>
        </authorList>
    </citation>
    <scope>NUCLEOTIDE SEQUENCE [LARGE SCALE GENOMIC DNA]</scope>
    <source>
        <strain evidence="10 11">KHT3</strain>
    </source>
</reference>
<feature type="coiled-coil region" evidence="8">
    <location>
        <begin position="30"/>
        <end position="123"/>
    </location>
</feature>
<keyword evidence="4" id="KW-0547">Nucleotide-binding</keyword>
<organism evidence="10 11">
    <name type="scientific">Xylanibacter ruminicola</name>
    <name type="common">Prevotella ruminicola</name>
    <dbReference type="NCBI Taxonomy" id="839"/>
    <lineage>
        <taxon>Bacteria</taxon>
        <taxon>Pseudomonadati</taxon>
        <taxon>Bacteroidota</taxon>
        <taxon>Bacteroidia</taxon>
        <taxon>Bacteroidales</taxon>
        <taxon>Prevotellaceae</taxon>
        <taxon>Xylanibacter</taxon>
    </lineage>
</organism>
<dbReference type="InterPro" id="IPR050351">
    <property type="entry name" value="BphY/WalK/GraS-like"/>
</dbReference>
<dbReference type="PANTHER" id="PTHR42878">
    <property type="entry name" value="TWO-COMPONENT HISTIDINE KINASE"/>
    <property type="match status" value="1"/>
</dbReference>
<evidence type="ECO:0000313" key="10">
    <source>
        <dbReference type="EMBL" id="SHK69157.1"/>
    </source>
</evidence>
<dbReference type="RefSeq" id="WP_073207657.1">
    <property type="nucleotide sequence ID" value="NZ_FRBD01000009.1"/>
</dbReference>
<keyword evidence="5 10" id="KW-0418">Kinase</keyword>
<dbReference type="PANTHER" id="PTHR42878:SF7">
    <property type="entry name" value="SENSOR HISTIDINE KINASE GLRK"/>
    <property type="match status" value="1"/>
</dbReference>
<dbReference type="InterPro" id="IPR005467">
    <property type="entry name" value="His_kinase_dom"/>
</dbReference>
<dbReference type="SUPFAM" id="SSF55874">
    <property type="entry name" value="ATPase domain of HSP90 chaperone/DNA topoisomerase II/histidine kinase"/>
    <property type="match status" value="1"/>
</dbReference>
<keyword evidence="8" id="KW-0175">Coiled coil</keyword>
<sequence length="306" mass="34547">MIWIVVILIIALLAICVILQMKIKHIREQEVESKQLLDDYQKRVNEMEKLLKDYRSLEQNFDNVGQGYEEALMAFDKMEEEKQKVLKVKEAIEKQSSEIMAAKQQLEQTMLKKKAMIEKYAESIKQRLDYTHPNAGNIALLADGILNVAEIEMEQPIECDDNVMAQDIAALAIQESGIDKFQKADFKCQMVEVAQATMVFTNTKQAVRALVALLDNAMKFTAQGDILLLINIDGSNLEFCVEDSGTGVLSDYADKIFEPYVKLNDFLEGNGIGLTVARSIARRLGGDVRLDTEYRNGARFILSLPI</sequence>
<dbReference type="GO" id="GO:0004673">
    <property type="term" value="F:protein histidine kinase activity"/>
    <property type="evidence" value="ECO:0007669"/>
    <property type="project" value="UniProtKB-EC"/>
</dbReference>
<dbReference type="Proteomes" id="UP000184130">
    <property type="component" value="Unassembled WGS sequence"/>
</dbReference>
<evidence type="ECO:0000259" key="9">
    <source>
        <dbReference type="PROSITE" id="PS50109"/>
    </source>
</evidence>
<evidence type="ECO:0000256" key="4">
    <source>
        <dbReference type="ARBA" id="ARBA00022741"/>
    </source>
</evidence>
<evidence type="ECO:0000313" key="11">
    <source>
        <dbReference type="Proteomes" id="UP000184130"/>
    </source>
</evidence>
<dbReference type="PRINTS" id="PR00344">
    <property type="entry name" value="BCTRLSENSOR"/>
</dbReference>
<dbReference type="InterPro" id="IPR003594">
    <property type="entry name" value="HATPase_dom"/>
</dbReference>
<keyword evidence="7" id="KW-0902">Two-component regulatory system</keyword>
<dbReference type="EC" id="2.7.13.3" evidence="2"/>
<keyword evidence="3" id="KW-0808">Transferase</keyword>
<dbReference type="InterPro" id="IPR004358">
    <property type="entry name" value="Sig_transdc_His_kin-like_C"/>
</dbReference>
<dbReference type="AlphaFoldDB" id="A0A1M6UJ02"/>